<protein>
    <submittedName>
        <fullName evidence="1">Uncharacterized protein</fullName>
    </submittedName>
</protein>
<reference evidence="1" key="1">
    <citation type="submission" date="2023-04" db="EMBL/GenBank/DDBJ databases">
        <authorList>
            <consortium name="ELIXIR-Norway"/>
        </authorList>
    </citation>
    <scope>NUCLEOTIDE SEQUENCE [LARGE SCALE GENOMIC DNA]</scope>
</reference>
<accession>A0ABN8YSP6</accession>
<sequence>MYILMYHFLRGVNHLKCLEMALQILPVEVKAEHVRGSAKWATPPAHHQPTPLLCVCQAQRNGQLRMCFLLHFGGVGGGGEASVGKGGQSTCIWLLREGPVLWLRHEHTWFQAHTRADIKCQESITSHRPDTEMLRWGQLYATWKSYVFWSQIPKTQNSKAHA</sequence>
<dbReference type="Proteomes" id="UP001176941">
    <property type="component" value="Chromosome 23"/>
</dbReference>
<keyword evidence="2" id="KW-1185">Reference proteome</keyword>
<dbReference type="EMBL" id="OX459959">
    <property type="protein sequence ID" value="CAI9164603.1"/>
    <property type="molecule type" value="Genomic_DNA"/>
</dbReference>
<name>A0ABN8YSP6_RANTA</name>
<evidence type="ECO:0000313" key="2">
    <source>
        <dbReference type="Proteomes" id="UP001176941"/>
    </source>
</evidence>
<gene>
    <name evidence="1" type="ORF">MRATA1EN1_LOCUS13565</name>
</gene>
<evidence type="ECO:0000313" key="1">
    <source>
        <dbReference type="EMBL" id="CAI9164603.1"/>
    </source>
</evidence>
<proteinExistence type="predicted"/>
<organism evidence="1 2">
    <name type="scientific">Rangifer tarandus platyrhynchus</name>
    <name type="common">Svalbard reindeer</name>
    <dbReference type="NCBI Taxonomy" id="3082113"/>
    <lineage>
        <taxon>Eukaryota</taxon>
        <taxon>Metazoa</taxon>
        <taxon>Chordata</taxon>
        <taxon>Craniata</taxon>
        <taxon>Vertebrata</taxon>
        <taxon>Euteleostomi</taxon>
        <taxon>Mammalia</taxon>
        <taxon>Eutheria</taxon>
        <taxon>Laurasiatheria</taxon>
        <taxon>Artiodactyla</taxon>
        <taxon>Ruminantia</taxon>
        <taxon>Pecora</taxon>
        <taxon>Cervidae</taxon>
        <taxon>Odocoileinae</taxon>
        <taxon>Rangifer</taxon>
    </lineage>
</organism>